<sequence length="101" mass="10857">MTNVGDGSPGFESRRERTARRSAWLVTAVGVAVTAVGLAQPVSFGWFGWLPDDQQVIVTTPTVVLLHPVAAIGLVISITAGLAAAFFQGRLHGRRRRWCSL</sequence>
<keyword evidence="1" id="KW-1133">Transmembrane helix</keyword>
<dbReference type="EMBL" id="SGWW01000001">
    <property type="protein sequence ID" value="RZS59493.1"/>
    <property type="molecule type" value="Genomic_DNA"/>
</dbReference>
<dbReference type="RefSeq" id="WP_130484571.1">
    <property type="nucleotide sequence ID" value="NZ_SGWW01000001.1"/>
</dbReference>
<gene>
    <name evidence="2" type="ORF">EV141_0720</name>
</gene>
<keyword evidence="1" id="KW-0812">Transmembrane</keyword>
<comment type="caution">
    <text evidence="2">The sequence shown here is derived from an EMBL/GenBank/DDBJ whole genome shotgun (WGS) entry which is preliminary data.</text>
</comment>
<organism evidence="2 3">
    <name type="scientific">Microcella putealis</name>
    <dbReference type="NCBI Taxonomy" id="337005"/>
    <lineage>
        <taxon>Bacteria</taxon>
        <taxon>Bacillati</taxon>
        <taxon>Actinomycetota</taxon>
        <taxon>Actinomycetes</taxon>
        <taxon>Micrococcales</taxon>
        <taxon>Microbacteriaceae</taxon>
        <taxon>Microcella</taxon>
    </lineage>
</organism>
<proteinExistence type="predicted"/>
<dbReference type="Proteomes" id="UP000293519">
    <property type="component" value="Unassembled WGS sequence"/>
</dbReference>
<keyword evidence="1" id="KW-0472">Membrane</keyword>
<evidence type="ECO:0000313" key="3">
    <source>
        <dbReference type="Proteomes" id="UP000293519"/>
    </source>
</evidence>
<reference evidence="2 3" key="1">
    <citation type="journal article" date="2015" name="Stand. Genomic Sci.">
        <title>Genomic Encyclopedia of Bacterial and Archaeal Type Strains, Phase III: the genomes of soil and plant-associated and newly described type strains.</title>
        <authorList>
            <person name="Whitman W.B."/>
            <person name="Woyke T."/>
            <person name="Klenk H.P."/>
            <person name="Zhou Y."/>
            <person name="Lilburn T.G."/>
            <person name="Beck B.J."/>
            <person name="De Vos P."/>
            <person name="Vandamme P."/>
            <person name="Eisen J.A."/>
            <person name="Garrity G."/>
            <person name="Hugenholtz P."/>
            <person name="Kyrpides N.C."/>
        </authorList>
    </citation>
    <scope>NUCLEOTIDE SEQUENCE [LARGE SCALE GENOMIC DNA]</scope>
    <source>
        <strain evidence="2 3">CV2</strain>
    </source>
</reference>
<dbReference type="AlphaFoldDB" id="A0A4Q7LY76"/>
<name>A0A4Q7LY76_9MICO</name>
<keyword evidence="3" id="KW-1185">Reference proteome</keyword>
<accession>A0A4Q7LY76</accession>
<feature type="transmembrane region" description="Helical" evidence="1">
    <location>
        <begin position="23"/>
        <end position="49"/>
    </location>
</feature>
<dbReference type="OrthoDB" id="9943921at2"/>
<evidence type="ECO:0000256" key="1">
    <source>
        <dbReference type="SAM" id="Phobius"/>
    </source>
</evidence>
<evidence type="ECO:0000313" key="2">
    <source>
        <dbReference type="EMBL" id="RZS59493.1"/>
    </source>
</evidence>
<feature type="transmembrane region" description="Helical" evidence="1">
    <location>
        <begin position="69"/>
        <end position="87"/>
    </location>
</feature>
<protein>
    <submittedName>
        <fullName evidence="2">Uncharacterized protein</fullName>
    </submittedName>
</protein>